<protein>
    <submittedName>
        <fullName evidence="2">Putative metallo-beta-lactamase family protein</fullName>
    </submittedName>
</protein>
<dbReference type="PANTHER" id="PTHR43041:SF1">
    <property type="entry name" value="METALLO-BETA-LACTAMASE DOMAIN-CONTAINING PROTEIN"/>
    <property type="match status" value="1"/>
</dbReference>
<gene>
    <name evidence="2" type="ORF">CGL2_11278020</name>
</gene>
<dbReference type="SUPFAM" id="SSF56281">
    <property type="entry name" value="Metallo-hydrolase/oxidoreductase"/>
    <property type="match status" value="1"/>
</dbReference>
<dbReference type="EMBL" id="DS995262">
    <property type="protein sequence ID" value="EDZ38313.1"/>
    <property type="molecule type" value="Genomic_DNA"/>
</dbReference>
<reference evidence="2" key="1">
    <citation type="journal article" date="2004" name="Nature">
        <title>Community structure and metabolism through reconstruction of microbial genomes from the environment.</title>
        <authorList>
            <person name="Tyson G.W."/>
            <person name="Chapman J."/>
            <person name="Hugenholtz P."/>
            <person name="Allen E.E."/>
            <person name="Ram R.J."/>
            <person name="Richardson P.M."/>
            <person name="Solovyev V.V."/>
            <person name="Rubin E.M."/>
            <person name="Rokhsar D.S."/>
            <person name="Banfield J.F."/>
        </authorList>
    </citation>
    <scope>NUCLEOTIDE SEQUENCE [LARGE SCALE GENOMIC DNA]</scope>
</reference>
<dbReference type="Gene3D" id="3.60.15.10">
    <property type="entry name" value="Ribonuclease Z/Hydroxyacylglutathione hydrolase-like"/>
    <property type="match status" value="1"/>
</dbReference>
<dbReference type="SMART" id="SM00849">
    <property type="entry name" value="Lactamase_B"/>
    <property type="match status" value="1"/>
</dbReference>
<proteinExistence type="predicted"/>
<dbReference type="AlphaFoldDB" id="B6AS69"/>
<reference evidence="2" key="2">
    <citation type="journal article" date="2008" name="PLoS Biol.">
        <title>Population genomic analysis of strain variation in Leptospirillum group II bacteria involved in acid mine drainage formation.</title>
        <authorList>
            <person name="Simmons S.L."/>
            <person name="Dibartolo G."/>
            <person name="Denef V.J."/>
            <person name="Goltsman D.S."/>
            <person name="Thelen M.P."/>
            <person name="Banfield J.F."/>
        </authorList>
    </citation>
    <scope>NUCLEOTIDE SEQUENCE [LARGE SCALE GENOMIC DNA]</scope>
</reference>
<dbReference type="InterPro" id="IPR036866">
    <property type="entry name" value="RibonucZ/Hydroxyglut_hydro"/>
</dbReference>
<evidence type="ECO:0000259" key="1">
    <source>
        <dbReference type="SMART" id="SM00849"/>
    </source>
</evidence>
<dbReference type="CDD" id="cd07709">
    <property type="entry name" value="flavodiiron_proteins_MBL-fold"/>
    <property type="match status" value="1"/>
</dbReference>
<dbReference type="InterPro" id="IPR001279">
    <property type="entry name" value="Metallo-B-lactamas"/>
</dbReference>
<name>B6AS69_9BACT</name>
<dbReference type="PANTHER" id="PTHR43041">
    <property type="entry name" value="HYDROLASE, METALLO-BETA-LACTAMASE SUPERFAMILY"/>
    <property type="match status" value="1"/>
</dbReference>
<organism evidence="2">
    <name type="scientific">Leptospirillum sp. Group II '5-way CG'</name>
    <dbReference type="NCBI Taxonomy" id="419541"/>
    <lineage>
        <taxon>Bacteria</taxon>
        <taxon>Pseudomonadati</taxon>
        <taxon>Nitrospirota</taxon>
        <taxon>Nitrospiria</taxon>
        <taxon>Nitrospirales</taxon>
        <taxon>Nitrospiraceae</taxon>
        <taxon>Leptospirillum</taxon>
    </lineage>
</organism>
<evidence type="ECO:0000313" key="2">
    <source>
        <dbReference type="EMBL" id="EDZ38313.1"/>
    </source>
</evidence>
<dbReference type="InterPro" id="IPR045761">
    <property type="entry name" value="ODP_dom"/>
</dbReference>
<sequence length="259" mass="29015">MRNIILFERDDHRFILLNESEPEEEEGIRSNQYLILHGETGVLLDPGGFSTMPRVLAELYRYINPSRIRAIILSHQDPDIVGGLAAWLQIVDAPVYISRIWTRFLPHYGLPGLSSSLVPVPDEGMDLSIVPGFPLSLVPAHFLHSEGQMNVFDPQARILFTGDIGAAIMPPDRDDPFVGDFSSHLPYIESFHRRYMGSRRACRTWARTIEPYAPVMLAPQHGPVYRGESVSGFINWLSDLECGIDLLPAEGWKPGGSLP</sequence>
<feature type="domain" description="Metallo-beta-lactamase" evidence="1">
    <location>
        <begin position="29"/>
        <end position="221"/>
    </location>
</feature>
<accession>B6AS69</accession>
<dbReference type="Pfam" id="PF19583">
    <property type="entry name" value="ODP"/>
    <property type="match status" value="1"/>
</dbReference>